<evidence type="ECO:0000256" key="7">
    <source>
        <dbReference type="ARBA" id="ARBA00023136"/>
    </source>
</evidence>
<evidence type="ECO:0000256" key="4">
    <source>
        <dbReference type="ARBA" id="ARBA00022824"/>
    </source>
</evidence>
<dbReference type="FunFam" id="3.40.50.300:FF:000727">
    <property type="entry name" value="Protein SEY1 homolog"/>
    <property type="match status" value="1"/>
</dbReference>
<feature type="topological domain" description="Cytoplasmic" evidence="8">
    <location>
        <begin position="728"/>
        <end position="807"/>
    </location>
</feature>
<name>A0A1E3Q7Q3_LIPST</name>
<dbReference type="EMBL" id="KV454293">
    <property type="protein sequence ID" value="ODQ73701.1"/>
    <property type="molecule type" value="Genomic_DNA"/>
</dbReference>
<dbReference type="OrthoDB" id="1597724at2759"/>
<dbReference type="STRING" id="675824.A0A1E3Q7Q3"/>
<reference evidence="12 13" key="1">
    <citation type="journal article" date="2016" name="Proc. Natl. Acad. Sci. U.S.A.">
        <title>Comparative genomics of biotechnologically important yeasts.</title>
        <authorList>
            <person name="Riley R."/>
            <person name="Haridas S."/>
            <person name="Wolfe K.H."/>
            <person name="Lopes M.R."/>
            <person name="Hittinger C.T."/>
            <person name="Goeker M."/>
            <person name="Salamov A.A."/>
            <person name="Wisecaver J.H."/>
            <person name="Long T.M."/>
            <person name="Calvey C.H."/>
            <person name="Aerts A.L."/>
            <person name="Barry K.W."/>
            <person name="Choi C."/>
            <person name="Clum A."/>
            <person name="Coughlan A.Y."/>
            <person name="Deshpande S."/>
            <person name="Douglass A.P."/>
            <person name="Hanson S.J."/>
            <person name="Klenk H.-P."/>
            <person name="LaButti K.M."/>
            <person name="Lapidus A."/>
            <person name="Lindquist E.A."/>
            <person name="Lipzen A.M."/>
            <person name="Meier-Kolthoff J.P."/>
            <person name="Ohm R.A."/>
            <person name="Otillar R.P."/>
            <person name="Pangilinan J.L."/>
            <person name="Peng Y."/>
            <person name="Rokas A."/>
            <person name="Rosa C.A."/>
            <person name="Scheuner C."/>
            <person name="Sibirny A.A."/>
            <person name="Slot J.C."/>
            <person name="Stielow J.B."/>
            <person name="Sun H."/>
            <person name="Kurtzman C.P."/>
            <person name="Blackwell M."/>
            <person name="Grigoriev I.V."/>
            <person name="Jeffries T.W."/>
        </authorList>
    </citation>
    <scope>NUCLEOTIDE SEQUENCE [LARGE SCALE GENOMIC DNA]</scope>
    <source>
        <strain evidence="12 13">NRRL Y-11557</strain>
    </source>
</reference>
<comment type="similarity">
    <text evidence="8">Belongs to the TRAFAC class dynamin-like GTPase superfamily. GB1/RHD3 GTPase family. RHD3 subfamily.</text>
</comment>
<keyword evidence="4 8" id="KW-0256">Endoplasmic reticulum</keyword>
<dbReference type="Gene3D" id="3.40.50.300">
    <property type="entry name" value="P-loop containing nucleotide triphosphate hydrolases"/>
    <property type="match status" value="1"/>
</dbReference>
<dbReference type="InterPro" id="IPR030386">
    <property type="entry name" value="G_GB1_RHD3_dom"/>
</dbReference>
<keyword evidence="5 8" id="KW-1133">Transmembrane helix</keyword>
<feature type="domain" description="GB1/RHD3-type G" evidence="11">
    <location>
        <begin position="56"/>
        <end position="283"/>
    </location>
</feature>
<dbReference type="HAMAP" id="MF_03109">
    <property type="entry name" value="Sey1"/>
    <property type="match status" value="1"/>
</dbReference>
<feature type="binding site" evidence="8">
    <location>
        <begin position="66"/>
        <end position="73"/>
    </location>
    <ligand>
        <name>GTP</name>
        <dbReference type="ChEBI" id="CHEBI:37565"/>
    </ligand>
</feature>
<evidence type="ECO:0000256" key="1">
    <source>
        <dbReference type="ARBA" id="ARBA00022692"/>
    </source>
</evidence>
<keyword evidence="3 8" id="KW-0378">Hydrolase</keyword>
<evidence type="ECO:0000313" key="12">
    <source>
        <dbReference type="EMBL" id="ODQ73701.1"/>
    </source>
</evidence>
<dbReference type="GO" id="GO:0032541">
    <property type="term" value="C:cortical endoplasmic reticulum"/>
    <property type="evidence" value="ECO:0007669"/>
    <property type="project" value="EnsemblFungi"/>
</dbReference>
<dbReference type="InterPro" id="IPR008803">
    <property type="entry name" value="RHD3/Sey1"/>
</dbReference>
<evidence type="ECO:0000259" key="11">
    <source>
        <dbReference type="PROSITE" id="PS51715"/>
    </source>
</evidence>
<dbReference type="GO" id="GO:0005789">
    <property type="term" value="C:endoplasmic reticulum membrane"/>
    <property type="evidence" value="ECO:0007669"/>
    <property type="project" value="UniProtKB-SubCell"/>
</dbReference>
<evidence type="ECO:0000256" key="10">
    <source>
        <dbReference type="SAM" id="Phobius"/>
    </source>
</evidence>
<evidence type="ECO:0000256" key="3">
    <source>
        <dbReference type="ARBA" id="ARBA00022801"/>
    </source>
</evidence>
<dbReference type="GO" id="GO:0016320">
    <property type="term" value="P:endoplasmic reticulum membrane fusion"/>
    <property type="evidence" value="ECO:0007669"/>
    <property type="project" value="EnsemblFungi"/>
</dbReference>
<dbReference type="PANTHER" id="PTHR45923">
    <property type="entry name" value="PROTEIN SEY1"/>
    <property type="match status" value="1"/>
</dbReference>
<keyword evidence="2 8" id="KW-0547">Nucleotide-binding</keyword>
<dbReference type="PANTHER" id="PTHR45923:SF2">
    <property type="entry name" value="PROTEIN SEY1"/>
    <property type="match status" value="1"/>
</dbReference>
<keyword evidence="7 8" id="KW-0472">Membrane</keyword>
<evidence type="ECO:0000256" key="8">
    <source>
        <dbReference type="HAMAP-Rule" id="MF_03109"/>
    </source>
</evidence>
<accession>A0A1E3Q7Q3</accession>
<dbReference type="CDD" id="cd01851">
    <property type="entry name" value="GBP"/>
    <property type="match status" value="1"/>
</dbReference>
<dbReference type="PROSITE" id="PS51715">
    <property type="entry name" value="G_GB1_RHD3"/>
    <property type="match status" value="1"/>
</dbReference>
<keyword evidence="13" id="KW-1185">Reference proteome</keyword>
<dbReference type="AlphaFoldDB" id="A0A1E3Q7Q3"/>
<evidence type="ECO:0000256" key="2">
    <source>
        <dbReference type="ARBA" id="ARBA00022741"/>
    </source>
</evidence>
<gene>
    <name evidence="8" type="primary">SEY1</name>
    <name evidence="12" type="ORF">LIPSTDRAFT_27164</name>
</gene>
<organism evidence="12 13">
    <name type="scientific">Lipomyces starkeyi NRRL Y-11557</name>
    <dbReference type="NCBI Taxonomy" id="675824"/>
    <lineage>
        <taxon>Eukaryota</taxon>
        <taxon>Fungi</taxon>
        <taxon>Dikarya</taxon>
        <taxon>Ascomycota</taxon>
        <taxon>Saccharomycotina</taxon>
        <taxon>Lipomycetes</taxon>
        <taxon>Lipomycetales</taxon>
        <taxon>Lipomycetaceae</taxon>
        <taxon>Lipomyces</taxon>
    </lineage>
</organism>
<dbReference type="GO" id="GO:0005525">
    <property type="term" value="F:GTP binding"/>
    <property type="evidence" value="ECO:0007669"/>
    <property type="project" value="UniProtKB-UniRule"/>
</dbReference>
<evidence type="ECO:0000256" key="6">
    <source>
        <dbReference type="ARBA" id="ARBA00023134"/>
    </source>
</evidence>
<evidence type="ECO:0000313" key="13">
    <source>
        <dbReference type="Proteomes" id="UP000094385"/>
    </source>
</evidence>
<keyword evidence="1 8" id="KW-0812">Transmembrane</keyword>
<feature type="transmembrane region" description="Helical" evidence="10">
    <location>
        <begin position="707"/>
        <end position="728"/>
    </location>
</feature>
<feature type="topological domain" description="Lumenal" evidence="8">
    <location>
        <begin position="704"/>
        <end position="706"/>
    </location>
</feature>
<feature type="region of interest" description="Disordered" evidence="9">
    <location>
        <begin position="766"/>
        <end position="786"/>
    </location>
</feature>
<feature type="topological domain" description="Cytoplasmic" evidence="8">
    <location>
        <begin position="1"/>
        <end position="682"/>
    </location>
</feature>
<sequence>MTSSAISGELAEAVNTEVAVITPPPVYSQIQVINEDKEFSNNVNAYLQKVDLLSAGLNYHLISVFGSQSTGKSTLLNALFGTTFDVMDETKRRQTTKGIWMSRAKQDRILVMDVEGTDGRERGEDQDFERKAALFALATSEVLIVNIWEHQVGLYQGANMGLLKTVFEVNLSLFSSPNKSLLLFVIRDHIGVTPLDNLAATLTADLERIWDSLIKPNHLLDSKITDFFSLQFTALPHKILQPQPFSKAVNAIGHRFELKHDENYVFDKSYHRNVPADGWSIYAQNVWEQIELNKDLDLPTQQVLVARFRCEEIAAQAWERFENDVNPVEGMSGLVAGLGDIIGPARTTALEIYDSQASRYTPKVYEVKKKELVAKIDTKLAQIYSHYISILHKIALQKFNSSVASELGKPHYTFLDSIQTAKSETLDTFVEAATEAQIAGTLLSFESELQSLTYDIEEAVSRLRALEAKKLGTRITRRVTSDLDDKFPKIYKTPSEDLWDRIVLTFRDVLVKSLANFEVEKDGVVTYDLGLGGTAAEVVIEIDQIKMEAWKVLYRKMREFSKPDSVLIRLREHFEDSFKYDDKDIPRVWKPSDDISEIYSASLKSAMLLLPLFATARLANGETVFPDPEVVPALERDEEIDIEQFPILLSESQKLPIQSDLKRIADSMYVDAKRSTIQSIRQVPLYFYILLLALGWNEILATLRNPLYFAVLAMVAGFIYVAYSLNLIGPIMTMGNAAFEKAVVIGKEKLREALDIKDVGSSYRNATSTAVEPGSPKTDADIPLDDMDENGEIAAVKKSKGSPGEFN</sequence>
<dbReference type="InterPro" id="IPR046758">
    <property type="entry name" value="Sey1/RHD3-like_3HB"/>
</dbReference>
<dbReference type="SUPFAM" id="SSF52540">
    <property type="entry name" value="P-loop containing nucleoside triphosphate hydrolases"/>
    <property type="match status" value="1"/>
</dbReference>
<proteinExistence type="inferred from homology"/>
<dbReference type="GO" id="GO:0003924">
    <property type="term" value="F:GTPase activity"/>
    <property type="evidence" value="ECO:0007669"/>
    <property type="project" value="UniProtKB-UniRule"/>
</dbReference>
<comment type="subcellular location">
    <subcellularLocation>
        <location evidence="8">Endoplasmic reticulum membrane</location>
        <topology evidence="8">Multi-pass membrane protein</topology>
    </subcellularLocation>
    <text evidence="8">Enriched in the cortical ER. Concentrated in punctae along the ER tubules.</text>
</comment>
<keyword evidence="6 8" id="KW-0342">GTP-binding</keyword>
<dbReference type="Pfam" id="PF05879">
    <property type="entry name" value="RHD3_GTPase"/>
    <property type="match status" value="1"/>
</dbReference>
<dbReference type="Pfam" id="PF20428">
    <property type="entry name" value="Sey1_3HB"/>
    <property type="match status" value="1"/>
</dbReference>
<evidence type="ECO:0000256" key="5">
    <source>
        <dbReference type="ARBA" id="ARBA00022989"/>
    </source>
</evidence>
<protein>
    <recommendedName>
        <fullName evidence="11">GB1/RHD3-type G domain-containing protein</fullName>
    </recommendedName>
</protein>
<evidence type="ECO:0000256" key="9">
    <source>
        <dbReference type="SAM" id="MobiDB-lite"/>
    </source>
</evidence>
<dbReference type="Proteomes" id="UP000094385">
    <property type="component" value="Unassembled WGS sequence"/>
</dbReference>
<feature type="transmembrane region" description="Helical" evidence="10">
    <location>
        <begin position="683"/>
        <end position="701"/>
    </location>
</feature>
<dbReference type="GO" id="GO:0048309">
    <property type="term" value="P:endoplasmic reticulum inheritance"/>
    <property type="evidence" value="ECO:0007669"/>
    <property type="project" value="EnsemblFungi"/>
</dbReference>
<dbReference type="InterPro" id="IPR027417">
    <property type="entry name" value="P-loop_NTPase"/>
</dbReference>